<reference evidence="2 3" key="1">
    <citation type="submission" date="2019-07" db="EMBL/GenBank/DDBJ databases">
        <title>Genomics analysis of Aphanomyces spp. identifies a new class of oomycete effector associated with host adaptation.</title>
        <authorList>
            <person name="Gaulin E."/>
        </authorList>
    </citation>
    <scope>NUCLEOTIDE SEQUENCE [LARGE SCALE GENOMIC DNA]</scope>
    <source>
        <strain evidence="2 3">ATCC 201684</strain>
    </source>
</reference>
<dbReference type="Proteomes" id="UP000481153">
    <property type="component" value="Unassembled WGS sequence"/>
</dbReference>
<feature type="chain" id="PRO_5026158884" evidence="1">
    <location>
        <begin position="20"/>
        <end position="183"/>
    </location>
</feature>
<protein>
    <submittedName>
        <fullName evidence="2">Uncharacterized protein</fullName>
    </submittedName>
</protein>
<dbReference type="EMBL" id="VJMJ01000001">
    <property type="protein sequence ID" value="KAF0745638.1"/>
    <property type="molecule type" value="Genomic_DNA"/>
</dbReference>
<comment type="caution">
    <text evidence="2">The sequence shown here is derived from an EMBL/GenBank/DDBJ whole genome shotgun (WGS) entry which is preliminary data.</text>
</comment>
<evidence type="ECO:0000313" key="2">
    <source>
        <dbReference type="EMBL" id="KAF0745638.1"/>
    </source>
</evidence>
<feature type="signal peptide" evidence="1">
    <location>
        <begin position="1"/>
        <end position="19"/>
    </location>
</feature>
<name>A0A6G0XY06_9STRA</name>
<keyword evidence="1" id="KW-0732">Signal</keyword>
<organism evidence="2 3">
    <name type="scientific">Aphanomyces euteiches</name>
    <dbReference type="NCBI Taxonomy" id="100861"/>
    <lineage>
        <taxon>Eukaryota</taxon>
        <taxon>Sar</taxon>
        <taxon>Stramenopiles</taxon>
        <taxon>Oomycota</taxon>
        <taxon>Saprolegniomycetes</taxon>
        <taxon>Saprolegniales</taxon>
        <taxon>Verrucalvaceae</taxon>
        <taxon>Aphanomyces</taxon>
    </lineage>
</organism>
<proteinExistence type="predicted"/>
<evidence type="ECO:0000256" key="1">
    <source>
        <dbReference type="SAM" id="SignalP"/>
    </source>
</evidence>
<accession>A0A6G0XY06</accession>
<gene>
    <name evidence="2" type="ORF">Ae201684_000091</name>
</gene>
<keyword evidence="3" id="KW-1185">Reference proteome</keyword>
<sequence>MWRFIRVAAGTCLLTATSAFECDPSAPLDNLPSRKEGEECGGWCGSFGTCEKGLHCDVGLFPLALLAWGSPLPRACRNPSKDDLLWNQVSSYTCSSPSNQLNLSDDSEYEIISNAVQRADLSVVLHVSTVRVLTAKKCGQEYAILLERVENSHDIYLLTQGIDGTKSTVHRLDTTNFRYHLDR</sequence>
<dbReference type="AlphaFoldDB" id="A0A6G0XY06"/>
<evidence type="ECO:0000313" key="3">
    <source>
        <dbReference type="Proteomes" id="UP000481153"/>
    </source>
</evidence>